<dbReference type="Proteomes" id="UP000663854">
    <property type="component" value="Unassembled WGS sequence"/>
</dbReference>
<evidence type="ECO:0000313" key="4">
    <source>
        <dbReference type="Proteomes" id="UP000663870"/>
    </source>
</evidence>
<evidence type="ECO:0000313" key="1">
    <source>
        <dbReference type="EMBL" id="CAF1340323.1"/>
    </source>
</evidence>
<dbReference type="AlphaFoldDB" id="A0A815GKY6"/>
<reference evidence="1" key="1">
    <citation type="submission" date="2021-02" db="EMBL/GenBank/DDBJ databases">
        <authorList>
            <person name="Nowell W R."/>
        </authorList>
    </citation>
    <scope>NUCLEOTIDE SEQUENCE</scope>
</reference>
<dbReference type="EMBL" id="CAJNOL010004886">
    <property type="protein sequence ID" value="CAF1596357.1"/>
    <property type="molecule type" value="Genomic_DNA"/>
</dbReference>
<name>A0A815GKY6_9BILA</name>
<protein>
    <submittedName>
        <fullName evidence="1">Uncharacterized protein</fullName>
    </submittedName>
</protein>
<accession>A0A815GKY6</accession>
<keyword evidence="4" id="KW-1185">Reference proteome</keyword>
<gene>
    <name evidence="2" type="ORF">JXQ802_LOCUS47787</name>
    <name evidence="1" type="ORF">PYM288_LOCUS31858</name>
</gene>
<comment type="caution">
    <text evidence="1">The sequence shown here is derived from an EMBL/GenBank/DDBJ whole genome shotgun (WGS) entry which is preliminary data.</text>
</comment>
<dbReference type="Proteomes" id="UP000663870">
    <property type="component" value="Unassembled WGS sequence"/>
</dbReference>
<evidence type="ECO:0000313" key="3">
    <source>
        <dbReference type="Proteomes" id="UP000663854"/>
    </source>
</evidence>
<sequence length="94" mass="10766">MVAHVHKYCDMLINDDALVKLNPTDDVTTYYSIEPQTSEISRITCKQRDEIDAILKKPYVLLNNLTNKENRNLVTTKKLSMKDGEINIGIIQNT</sequence>
<dbReference type="EMBL" id="CAJNOH010003544">
    <property type="protein sequence ID" value="CAF1340323.1"/>
    <property type="molecule type" value="Genomic_DNA"/>
</dbReference>
<organism evidence="1 3">
    <name type="scientific">Rotaria sordida</name>
    <dbReference type="NCBI Taxonomy" id="392033"/>
    <lineage>
        <taxon>Eukaryota</taxon>
        <taxon>Metazoa</taxon>
        <taxon>Spiralia</taxon>
        <taxon>Gnathifera</taxon>
        <taxon>Rotifera</taxon>
        <taxon>Eurotatoria</taxon>
        <taxon>Bdelloidea</taxon>
        <taxon>Philodinida</taxon>
        <taxon>Philodinidae</taxon>
        <taxon>Rotaria</taxon>
    </lineage>
</organism>
<evidence type="ECO:0000313" key="2">
    <source>
        <dbReference type="EMBL" id="CAF1596357.1"/>
    </source>
</evidence>
<proteinExistence type="predicted"/>